<evidence type="ECO:0000313" key="3">
    <source>
        <dbReference type="Proteomes" id="UP000559027"/>
    </source>
</evidence>
<protein>
    <submittedName>
        <fullName evidence="2">Uncharacterized protein</fullName>
    </submittedName>
</protein>
<sequence length="539" mass="58378">MASPPSSELAFQTDTSLNASSLPQDASADQGGVVVKNEASQSISSLLRLFEVLGCFEKHGEQYIFTDRPAPSGWESCMNATASVRRLKLNSAAKTDASRISPALRGEPLFPRLQSLYIEDFGEIASYLSLFLSPGMRTIELVATKPSAFAVAAAAPALRALLSDLVEWSPGLQSFMIRRVPGVPVSLFKHVSPLSNLRILELSSLVGVKSFEDFRPLAPLALESLTLQFSCSSYTQLSGAIIPIPAFLSSLEKLHIFGPLDAVADFLQSLGSGSLTSLDVEVDSEKLSTERDGCGLPSTNSVAGKKKKKSRSTAAESNEDAVISETHSDIGGLECVMLTISSRWRDTLCELVIVSSSDQTIDFVHMTGFRLLEKLYIAGCPVTNIPSALESPAVAWNRLNSLHLPPVTTIPFSLLHRFAISAPCLEELTVALDVNEALTTVAQPVLSHPLRSLSLNNPSPPTTMDRYGGCSNIHIEGLPQLIRVARFLNALFPSIQKLEASEKKNAWGMVWQLMLLCQGSSADDKCRRPNHVHDEFEVV</sequence>
<evidence type="ECO:0000256" key="1">
    <source>
        <dbReference type="SAM" id="MobiDB-lite"/>
    </source>
</evidence>
<keyword evidence="3" id="KW-1185">Reference proteome</keyword>
<dbReference type="AlphaFoldDB" id="A0A8H5D0U7"/>
<name>A0A8H5D0U7_9AGAR</name>
<feature type="region of interest" description="Disordered" evidence="1">
    <location>
        <begin position="289"/>
        <end position="320"/>
    </location>
</feature>
<dbReference type="OrthoDB" id="3068811at2759"/>
<dbReference type="EMBL" id="JAACJO010000014">
    <property type="protein sequence ID" value="KAF5350663.1"/>
    <property type="molecule type" value="Genomic_DNA"/>
</dbReference>
<reference evidence="2 3" key="1">
    <citation type="journal article" date="2020" name="ISME J.">
        <title>Uncovering the hidden diversity of litter-decomposition mechanisms in mushroom-forming fungi.</title>
        <authorList>
            <person name="Floudas D."/>
            <person name="Bentzer J."/>
            <person name="Ahren D."/>
            <person name="Johansson T."/>
            <person name="Persson P."/>
            <person name="Tunlid A."/>
        </authorList>
    </citation>
    <scope>NUCLEOTIDE SEQUENCE [LARGE SCALE GENOMIC DNA]</scope>
    <source>
        <strain evidence="2 3">CBS 146.42</strain>
    </source>
</reference>
<accession>A0A8H5D0U7</accession>
<dbReference type="Proteomes" id="UP000559027">
    <property type="component" value="Unassembled WGS sequence"/>
</dbReference>
<proteinExistence type="predicted"/>
<organism evidence="2 3">
    <name type="scientific">Leucocoprinus leucothites</name>
    <dbReference type="NCBI Taxonomy" id="201217"/>
    <lineage>
        <taxon>Eukaryota</taxon>
        <taxon>Fungi</taxon>
        <taxon>Dikarya</taxon>
        <taxon>Basidiomycota</taxon>
        <taxon>Agaricomycotina</taxon>
        <taxon>Agaricomycetes</taxon>
        <taxon>Agaricomycetidae</taxon>
        <taxon>Agaricales</taxon>
        <taxon>Agaricineae</taxon>
        <taxon>Agaricaceae</taxon>
        <taxon>Leucocoprinus</taxon>
    </lineage>
</organism>
<gene>
    <name evidence="2" type="ORF">D9756_008525</name>
</gene>
<dbReference type="SUPFAM" id="SSF52047">
    <property type="entry name" value="RNI-like"/>
    <property type="match status" value="1"/>
</dbReference>
<comment type="caution">
    <text evidence="2">The sequence shown here is derived from an EMBL/GenBank/DDBJ whole genome shotgun (WGS) entry which is preliminary data.</text>
</comment>
<evidence type="ECO:0000313" key="2">
    <source>
        <dbReference type="EMBL" id="KAF5350663.1"/>
    </source>
</evidence>